<proteinExistence type="predicted"/>
<name>A0AA35XA89_GEOBA</name>
<organism evidence="1 2">
    <name type="scientific">Geodia barretti</name>
    <name type="common">Barrett's horny sponge</name>
    <dbReference type="NCBI Taxonomy" id="519541"/>
    <lineage>
        <taxon>Eukaryota</taxon>
        <taxon>Metazoa</taxon>
        <taxon>Porifera</taxon>
        <taxon>Demospongiae</taxon>
        <taxon>Heteroscleromorpha</taxon>
        <taxon>Tetractinellida</taxon>
        <taxon>Astrophorina</taxon>
        <taxon>Geodiidae</taxon>
        <taxon>Geodia</taxon>
    </lineage>
</organism>
<sequence>MSMGTWKWLTAALVLAVGVAIPLVGMAQPAWACGGFFCQNSPIDQNAE</sequence>
<feature type="non-terminal residue" evidence="1">
    <location>
        <position position="48"/>
    </location>
</feature>
<accession>A0AA35XA89</accession>
<reference evidence="1" key="1">
    <citation type="submission" date="2023-03" db="EMBL/GenBank/DDBJ databases">
        <authorList>
            <person name="Steffen K."/>
            <person name="Cardenas P."/>
        </authorList>
    </citation>
    <scope>NUCLEOTIDE SEQUENCE</scope>
</reference>
<protein>
    <submittedName>
        <fullName evidence="1">Uncharacterized protein</fullName>
    </submittedName>
</protein>
<dbReference type="AlphaFoldDB" id="A0AA35XA89"/>
<gene>
    <name evidence="1" type="ORF">GBAR_LOCUS27508</name>
</gene>
<evidence type="ECO:0000313" key="2">
    <source>
        <dbReference type="Proteomes" id="UP001174909"/>
    </source>
</evidence>
<comment type="caution">
    <text evidence="1">The sequence shown here is derived from an EMBL/GenBank/DDBJ whole genome shotgun (WGS) entry which is preliminary data.</text>
</comment>
<keyword evidence="2" id="KW-1185">Reference proteome</keyword>
<dbReference type="Proteomes" id="UP001174909">
    <property type="component" value="Unassembled WGS sequence"/>
</dbReference>
<dbReference type="EMBL" id="CASHTH010003828">
    <property type="protein sequence ID" value="CAI8050004.1"/>
    <property type="molecule type" value="Genomic_DNA"/>
</dbReference>
<evidence type="ECO:0000313" key="1">
    <source>
        <dbReference type="EMBL" id="CAI8050004.1"/>
    </source>
</evidence>